<dbReference type="AlphaFoldDB" id="A0A381WMW8"/>
<evidence type="ECO:0000256" key="1">
    <source>
        <dbReference type="ARBA" id="ARBA00022729"/>
    </source>
</evidence>
<dbReference type="EMBL" id="UINC01012321">
    <property type="protein sequence ID" value="SVA53879.1"/>
    <property type="molecule type" value="Genomic_DNA"/>
</dbReference>
<feature type="non-terminal residue" evidence="4">
    <location>
        <position position="1054"/>
    </location>
</feature>
<protein>
    <recommendedName>
        <fullName evidence="3">LamG-like jellyroll fold domain-containing protein</fullName>
    </recommendedName>
</protein>
<dbReference type="Pfam" id="PF13385">
    <property type="entry name" value="Laminin_G_3"/>
    <property type="match status" value="1"/>
</dbReference>
<organism evidence="4">
    <name type="scientific">marine metagenome</name>
    <dbReference type="NCBI Taxonomy" id="408172"/>
    <lineage>
        <taxon>unclassified sequences</taxon>
        <taxon>metagenomes</taxon>
        <taxon>ecological metagenomes</taxon>
    </lineage>
</organism>
<reference evidence="4" key="1">
    <citation type="submission" date="2018-05" db="EMBL/GenBank/DDBJ databases">
        <authorList>
            <person name="Lanie J.A."/>
            <person name="Ng W.-L."/>
            <person name="Kazmierczak K.M."/>
            <person name="Andrzejewski T.M."/>
            <person name="Davidsen T.M."/>
            <person name="Wayne K.J."/>
            <person name="Tettelin H."/>
            <person name="Glass J.I."/>
            <person name="Rusch D."/>
            <person name="Podicherti R."/>
            <person name="Tsui H.-C.T."/>
            <person name="Winkler M.E."/>
        </authorList>
    </citation>
    <scope>NUCLEOTIDE SEQUENCE</scope>
</reference>
<dbReference type="InterPro" id="IPR006558">
    <property type="entry name" value="LamG-like"/>
</dbReference>
<gene>
    <name evidence="4" type="ORF">METZ01_LOCUS106733</name>
</gene>
<dbReference type="SMART" id="SM00560">
    <property type="entry name" value="LamGL"/>
    <property type="match status" value="1"/>
</dbReference>
<evidence type="ECO:0000259" key="3">
    <source>
        <dbReference type="SMART" id="SM00560"/>
    </source>
</evidence>
<feature type="domain" description="LamG-like jellyroll fold" evidence="3">
    <location>
        <begin position="771"/>
        <end position="903"/>
    </location>
</feature>
<evidence type="ECO:0000256" key="2">
    <source>
        <dbReference type="ARBA" id="ARBA00023157"/>
    </source>
</evidence>
<evidence type="ECO:0000313" key="4">
    <source>
        <dbReference type="EMBL" id="SVA53879.1"/>
    </source>
</evidence>
<keyword evidence="1" id="KW-0732">Signal</keyword>
<sequence>MGKKYALFGLVIISFLMMGSATLMGIPPLEPAHAQVEPPVPPTPTGHLDADNDGINNDNDHCIMVPETYNGYLDGDGCPDTYTPGRPTVTGLELAPHGWMESTYEIQQDGFTWALCVLPDCPAGTIDGELYPIWDEDMVTERSITDGQEFAESGILEREEFRIEKNADDSYTYTTHHPYVADSMGNWVPYIEFEDQEHVQVMIGGGKIVIDKNECAATYFDVKDNIILKSEAYTVRTAIVETDDWSALPVNNQGCIVVTAQGEDLEDTLVTLTKVDNEGQFDLEYKINPEQIKTTAKYTNLFYTNNKFAFTQSVQLVDPVVKLNSGEYDISQMVGMNFDHATLVDNMDIALEAKQLFFGAGLGFDQLWNVNISENNQINLDYAAQDDIAIAIGETIELDPFWTMKSGDNYGNNTHAREWSVGLTTSAYPNTGSPPDRLGCGGRLSLHTNGGNLGDEGVGDGTTVGYPRNYIGSWYSWNGCRVATANWDITAIPNTAIIKDVNMHLMVNTSSAASTGTCEFNQITQRPDGTALASFPTGSNWAVGNNPYEAWNNSPAQGQPGSTAYGTQWDAFTDATNGGQWLSGQTGQPNGIGHEYIDAWEGCLYPGGSGSQYVMHEISLGSSAVVDLQNNLNANTSIDGVAGWFSVAFPFTQHEEPFASQQTATTQNATFSKVKLSVTYEVPAVDPYGLLVSQDTAGEVELAWDGSEPSSNYIVSSAAVDTAGSSFWFSGGGTFATRDPHMVVGAIGNAWEFNPSNGGDHVKGALFDFGGDFSINVWVKPDLYDYGEIIGKVNAANILTYGDGHIYFAGGTTAAGFLEDNEWTMITVTMEGTASGNPIQIYKNGVIDSCDGGSTTNSCNGSGISSGLQEHYIGARNSSGNASHPFDGVIDELAVWNRILSAQDVESLYGEGMCVACGTDGDGSGALPDGSGTGGASDQNPVEVATSLTHYFNFEKMDRSEEVFGVNTYNMNVQKQIWRFDTEATYNSSTATSSHPKVAFEGWEANFKGANVQSTDCSTTNDAVWNNQYLTSGGSQANTYCTGILMGFDISSIP</sequence>
<dbReference type="SUPFAM" id="SSF49899">
    <property type="entry name" value="Concanavalin A-like lectins/glucanases"/>
    <property type="match status" value="1"/>
</dbReference>
<accession>A0A381WMW8</accession>
<keyword evidence="2" id="KW-1015">Disulfide bond</keyword>
<dbReference type="Gene3D" id="2.60.120.200">
    <property type="match status" value="1"/>
</dbReference>
<dbReference type="InterPro" id="IPR013320">
    <property type="entry name" value="ConA-like_dom_sf"/>
</dbReference>
<proteinExistence type="predicted"/>
<name>A0A381WMW8_9ZZZZ</name>